<comment type="subcellular location">
    <subcellularLocation>
        <location evidence="2">Membrane</location>
        <topology evidence="2">Multi-pass membrane protein</topology>
    </subcellularLocation>
</comment>
<evidence type="ECO:0000256" key="7">
    <source>
        <dbReference type="ARBA" id="ARBA00022771"/>
    </source>
</evidence>
<evidence type="ECO:0000259" key="15">
    <source>
        <dbReference type="PROSITE" id="PS50089"/>
    </source>
</evidence>
<evidence type="ECO:0000256" key="1">
    <source>
        <dbReference type="ARBA" id="ARBA00000900"/>
    </source>
</evidence>
<dbReference type="InterPro" id="IPR013083">
    <property type="entry name" value="Znf_RING/FYVE/PHD"/>
</dbReference>
<keyword evidence="7 12" id="KW-0863">Zinc-finger</keyword>
<feature type="compositionally biased region" description="Basic and acidic residues" evidence="13">
    <location>
        <begin position="483"/>
        <end position="493"/>
    </location>
</feature>
<dbReference type="GO" id="GO:0006511">
    <property type="term" value="P:ubiquitin-dependent protein catabolic process"/>
    <property type="evidence" value="ECO:0007669"/>
    <property type="project" value="TreeGrafter"/>
</dbReference>
<dbReference type="Pfam" id="PF02225">
    <property type="entry name" value="PA"/>
    <property type="match status" value="1"/>
</dbReference>
<keyword evidence="10 14" id="KW-1133">Transmembrane helix</keyword>
<feature type="transmembrane region" description="Helical" evidence="14">
    <location>
        <begin position="235"/>
        <end position="260"/>
    </location>
</feature>
<dbReference type="AlphaFoldDB" id="A0AAV0AJI5"/>
<sequence length="558" mass="62298">MNLISNLLIFQSELYSEPSSTVCVSRSSRLHSSRPAGFGPHFQNPKGQTLNLIPIESINLNQLSSTKACNSSTINPLLNQHQSNPINPSEFPSTVINPSIRLWVALVERGSCTFIEKVRYAQSLGASAVIVGDWDHPTTTTTTTTTSSSSSSSSNLYQATTRINLPLIDIQKFGFDSGLVTMFASGDTSDVSIPSVFVARDSYLSLRKDWSDYSTTVDGQSVPSLQVIMSRDQVWTWPFFDLIIILLFLPSILTILTLILHRINHFRKQRADRAPREIVNSLPSVIWVKDMEKGIPLIDHQLDLDQLLQIRKFGSQDQSPSSNQPNRDSTSGKITEQSPLLHTRDSKNHKERVLTGQNYDADEDQEVRLDERKDGNNNKKRKIFFAQRECALCLSDFEVGDLIRILPCGHCFHQQEIQQNCMGIDSWLLKSKRLCPICRMSIVREPNEDKRRAVDDPNSNQDLNGTDVDSGNNLSIPRAADVNNEHRSKRLNESCKGGVRSARQACLSSDSEIPTTRTSSSSTRNGPVASSSEPIPFGQFNRISEDQYPIQSSSSLTL</sequence>
<dbReference type="FunFam" id="3.30.40.10:FF:000388">
    <property type="entry name" value="Putative RING zinc finger domain superfamily protein"/>
    <property type="match status" value="1"/>
</dbReference>
<evidence type="ECO:0000256" key="4">
    <source>
        <dbReference type="ARBA" id="ARBA00022679"/>
    </source>
</evidence>
<feature type="domain" description="RING-type" evidence="15">
    <location>
        <begin position="390"/>
        <end position="439"/>
    </location>
</feature>
<dbReference type="GO" id="GO:0016567">
    <property type="term" value="P:protein ubiquitination"/>
    <property type="evidence" value="ECO:0007669"/>
    <property type="project" value="TreeGrafter"/>
</dbReference>
<protein>
    <recommendedName>
        <fullName evidence="3">RING-type E3 ubiquitin transferase</fullName>
        <ecNumber evidence="3">2.3.2.27</ecNumber>
    </recommendedName>
</protein>
<evidence type="ECO:0000256" key="3">
    <source>
        <dbReference type="ARBA" id="ARBA00012483"/>
    </source>
</evidence>
<name>A0AAV0AJI5_PHAPC</name>
<keyword evidence="11 14" id="KW-0472">Membrane</keyword>
<dbReference type="CDD" id="cd16448">
    <property type="entry name" value="RING-H2"/>
    <property type="match status" value="1"/>
</dbReference>
<dbReference type="SMART" id="SM00184">
    <property type="entry name" value="RING"/>
    <property type="match status" value="1"/>
</dbReference>
<evidence type="ECO:0000256" key="11">
    <source>
        <dbReference type="ARBA" id="ARBA00023136"/>
    </source>
</evidence>
<dbReference type="Proteomes" id="UP001153365">
    <property type="component" value="Unassembled WGS sequence"/>
</dbReference>
<evidence type="ECO:0000256" key="8">
    <source>
        <dbReference type="ARBA" id="ARBA00022786"/>
    </source>
</evidence>
<reference evidence="16" key="1">
    <citation type="submission" date="2022-06" db="EMBL/GenBank/DDBJ databases">
        <authorList>
            <consortium name="SYNGENTA / RWTH Aachen University"/>
        </authorList>
    </citation>
    <scope>NUCLEOTIDE SEQUENCE</scope>
</reference>
<dbReference type="EC" id="2.3.2.27" evidence="3"/>
<dbReference type="PROSITE" id="PS50089">
    <property type="entry name" value="ZF_RING_2"/>
    <property type="match status" value="1"/>
</dbReference>
<feature type="compositionally biased region" description="Polar residues" evidence="13">
    <location>
        <begin position="457"/>
        <end position="475"/>
    </location>
</feature>
<evidence type="ECO:0000313" key="17">
    <source>
        <dbReference type="Proteomes" id="UP001153365"/>
    </source>
</evidence>
<dbReference type="Gene3D" id="3.50.30.30">
    <property type="match status" value="1"/>
</dbReference>
<proteinExistence type="predicted"/>
<dbReference type="PANTHER" id="PTHR45977">
    <property type="entry name" value="TARGET OF ERK KINASE MPK-1"/>
    <property type="match status" value="1"/>
</dbReference>
<evidence type="ECO:0000256" key="13">
    <source>
        <dbReference type="SAM" id="MobiDB-lite"/>
    </source>
</evidence>
<dbReference type="EMBL" id="CALTRL010000343">
    <property type="protein sequence ID" value="CAH7667582.1"/>
    <property type="molecule type" value="Genomic_DNA"/>
</dbReference>
<feature type="compositionally biased region" description="Basic and acidic residues" evidence="13">
    <location>
        <begin position="342"/>
        <end position="353"/>
    </location>
</feature>
<dbReference type="InterPro" id="IPR001841">
    <property type="entry name" value="Znf_RING"/>
</dbReference>
<gene>
    <name evidence="16" type="ORF">PPACK8108_LOCUS1989</name>
</gene>
<evidence type="ECO:0000256" key="2">
    <source>
        <dbReference type="ARBA" id="ARBA00004141"/>
    </source>
</evidence>
<dbReference type="GO" id="GO:0016020">
    <property type="term" value="C:membrane"/>
    <property type="evidence" value="ECO:0007669"/>
    <property type="project" value="UniProtKB-SubCell"/>
</dbReference>
<evidence type="ECO:0000256" key="14">
    <source>
        <dbReference type="SAM" id="Phobius"/>
    </source>
</evidence>
<keyword evidence="9" id="KW-0862">Zinc</keyword>
<accession>A0AAV0AJI5</accession>
<keyword evidence="6" id="KW-0479">Metal-binding</keyword>
<evidence type="ECO:0000313" key="16">
    <source>
        <dbReference type="EMBL" id="CAH7667582.1"/>
    </source>
</evidence>
<dbReference type="Gene3D" id="3.30.40.10">
    <property type="entry name" value="Zinc/RING finger domain, C3HC4 (zinc finger)"/>
    <property type="match status" value="1"/>
</dbReference>
<feature type="region of interest" description="Disordered" evidence="13">
    <location>
        <begin position="314"/>
        <end position="373"/>
    </location>
</feature>
<keyword evidence="8" id="KW-0833">Ubl conjugation pathway</keyword>
<organism evidence="16 17">
    <name type="scientific">Phakopsora pachyrhizi</name>
    <name type="common">Asian soybean rust disease fungus</name>
    <dbReference type="NCBI Taxonomy" id="170000"/>
    <lineage>
        <taxon>Eukaryota</taxon>
        <taxon>Fungi</taxon>
        <taxon>Dikarya</taxon>
        <taxon>Basidiomycota</taxon>
        <taxon>Pucciniomycotina</taxon>
        <taxon>Pucciniomycetes</taxon>
        <taxon>Pucciniales</taxon>
        <taxon>Phakopsoraceae</taxon>
        <taxon>Phakopsora</taxon>
    </lineage>
</organism>
<feature type="compositionally biased region" description="Polar residues" evidence="13">
    <location>
        <begin position="549"/>
        <end position="558"/>
    </location>
</feature>
<dbReference type="Pfam" id="PF17123">
    <property type="entry name" value="zf-RING_11"/>
    <property type="match status" value="1"/>
</dbReference>
<keyword evidence="5 14" id="KW-0812">Transmembrane</keyword>
<dbReference type="SUPFAM" id="SSF57850">
    <property type="entry name" value="RING/U-box"/>
    <property type="match status" value="1"/>
</dbReference>
<evidence type="ECO:0000256" key="5">
    <source>
        <dbReference type="ARBA" id="ARBA00022692"/>
    </source>
</evidence>
<evidence type="ECO:0000256" key="12">
    <source>
        <dbReference type="PROSITE-ProRule" id="PRU00175"/>
    </source>
</evidence>
<evidence type="ECO:0000256" key="10">
    <source>
        <dbReference type="ARBA" id="ARBA00022989"/>
    </source>
</evidence>
<keyword evidence="4" id="KW-0808">Transferase</keyword>
<comment type="catalytic activity">
    <reaction evidence="1">
        <text>S-ubiquitinyl-[E2 ubiquitin-conjugating enzyme]-L-cysteine + [acceptor protein]-L-lysine = [E2 ubiquitin-conjugating enzyme]-L-cysteine + N(6)-ubiquitinyl-[acceptor protein]-L-lysine.</text>
        <dbReference type="EC" id="2.3.2.27"/>
    </reaction>
</comment>
<evidence type="ECO:0000256" key="9">
    <source>
        <dbReference type="ARBA" id="ARBA00022833"/>
    </source>
</evidence>
<dbReference type="InterPro" id="IPR003137">
    <property type="entry name" value="PA_domain"/>
</dbReference>
<dbReference type="PANTHER" id="PTHR45977:SF4">
    <property type="entry name" value="RING-TYPE DOMAIN-CONTAINING PROTEIN"/>
    <property type="match status" value="1"/>
</dbReference>
<dbReference type="InterPro" id="IPR046450">
    <property type="entry name" value="PA_dom_sf"/>
</dbReference>
<comment type="caution">
    <text evidence="16">The sequence shown here is derived from an EMBL/GenBank/DDBJ whole genome shotgun (WGS) entry which is preliminary data.</text>
</comment>
<feature type="compositionally biased region" description="Low complexity" evidence="13">
    <location>
        <begin position="515"/>
        <end position="524"/>
    </location>
</feature>
<feature type="region of interest" description="Disordered" evidence="13">
    <location>
        <begin position="449"/>
        <end position="558"/>
    </location>
</feature>
<keyword evidence="17" id="KW-1185">Reference proteome</keyword>
<dbReference type="SUPFAM" id="SSF52025">
    <property type="entry name" value="PA domain"/>
    <property type="match status" value="1"/>
</dbReference>
<feature type="compositionally biased region" description="Low complexity" evidence="13">
    <location>
        <begin position="314"/>
        <end position="326"/>
    </location>
</feature>
<feature type="compositionally biased region" description="Polar residues" evidence="13">
    <location>
        <begin position="327"/>
        <end position="340"/>
    </location>
</feature>
<evidence type="ECO:0000256" key="6">
    <source>
        <dbReference type="ARBA" id="ARBA00022723"/>
    </source>
</evidence>
<dbReference type="GO" id="GO:0008270">
    <property type="term" value="F:zinc ion binding"/>
    <property type="evidence" value="ECO:0007669"/>
    <property type="project" value="UniProtKB-KW"/>
</dbReference>
<dbReference type="GO" id="GO:0061630">
    <property type="term" value="F:ubiquitin protein ligase activity"/>
    <property type="evidence" value="ECO:0007669"/>
    <property type="project" value="UniProtKB-EC"/>
</dbReference>